<protein>
    <recommendedName>
        <fullName evidence="4">Phosphoenolpyruvate carboxylase</fullName>
    </recommendedName>
</protein>
<dbReference type="Pfam" id="PF00311">
    <property type="entry name" value="PEPcase"/>
    <property type="match status" value="1"/>
</dbReference>
<dbReference type="EMBL" id="JACEFO010001661">
    <property type="protein sequence ID" value="KAF8724682.1"/>
    <property type="molecule type" value="Genomic_DNA"/>
</dbReference>
<evidence type="ECO:0000313" key="3">
    <source>
        <dbReference type="Proteomes" id="UP000636709"/>
    </source>
</evidence>
<reference evidence="2" key="1">
    <citation type="submission" date="2020-07" db="EMBL/GenBank/DDBJ databases">
        <title>Genome sequence and genetic diversity analysis of an under-domesticated orphan crop, white fonio (Digitaria exilis).</title>
        <authorList>
            <person name="Bennetzen J.L."/>
            <person name="Chen S."/>
            <person name="Ma X."/>
            <person name="Wang X."/>
            <person name="Yssel A.E.J."/>
            <person name="Chaluvadi S.R."/>
            <person name="Johnson M."/>
            <person name="Gangashetty P."/>
            <person name="Hamidou F."/>
            <person name="Sanogo M.D."/>
            <person name="Zwaenepoel A."/>
            <person name="Wallace J."/>
            <person name="Van De Peer Y."/>
            <person name="Van Deynze A."/>
        </authorList>
    </citation>
    <scope>NUCLEOTIDE SEQUENCE</scope>
    <source>
        <tissue evidence="2">Leaves</tissue>
    </source>
</reference>
<evidence type="ECO:0000313" key="2">
    <source>
        <dbReference type="EMBL" id="KAF8724682.1"/>
    </source>
</evidence>
<gene>
    <name evidence="2" type="ORF">HU200_020955</name>
</gene>
<sequence>MALMKLDVRQESGRHTETLDAVTSYLDLGVYNSRLLADVKEVLDTFKVAAELGSDSLGAYVISMASNASDVLAVELLQKMQDLQLAGTWKAMSRWNGHVVATRLRQGRRALSRRHGLYKAQKTLVGRRATVWHSR</sequence>
<dbReference type="PANTHER" id="PTHR30523">
    <property type="entry name" value="PHOSPHOENOLPYRUVATE CARBOXYLASE"/>
    <property type="match status" value="1"/>
</dbReference>
<organism evidence="2 3">
    <name type="scientific">Digitaria exilis</name>
    <dbReference type="NCBI Taxonomy" id="1010633"/>
    <lineage>
        <taxon>Eukaryota</taxon>
        <taxon>Viridiplantae</taxon>
        <taxon>Streptophyta</taxon>
        <taxon>Embryophyta</taxon>
        <taxon>Tracheophyta</taxon>
        <taxon>Spermatophyta</taxon>
        <taxon>Magnoliopsida</taxon>
        <taxon>Liliopsida</taxon>
        <taxon>Poales</taxon>
        <taxon>Poaceae</taxon>
        <taxon>PACMAD clade</taxon>
        <taxon>Panicoideae</taxon>
        <taxon>Panicodae</taxon>
        <taxon>Paniceae</taxon>
        <taxon>Anthephorinae</taxon>
        <taxon>Digitaria</taxon>
    </lineage>
</organism>
<dbReference type="GO" id="GO:0015979">
    <property type="term" value="P:photosynthesis"/>
    <property type="evidence" value="ECO:0007669"/>
    <property type="project" value="UniProtKB-KW"/>
</dbReference>
<keyword evidence="1" id="KW-0602">Photosynthesis</keyword>
<dbReference type="InterPro" id="IPR021135">
    <property type="entry name" value="PEP_COase"/>
</dbReference>
<dbReference type="InterPro" id="IPR015813">
    <property type="entry name" value="Pyrv/PenolPyrv_kinase-like_dom"/>
</dbReference>
<evidence type="ECO:0008006" key="4">
    <source>
        <dbReference type="Google" id="ProtNLM"/>
    </source>
</evidence>
<dbReference type="Proteomes" id="UP000636709">
    <property type="component" value="Unassembled WGS sequence"/>
</dbReference>
<keyword evidence="3" id="KW-1185">Reference proteome</keyword>
<dbReference type="GO" id="GO:0006099">
    <property type="term" value="P:tricarboxylic acid cycle"/>
    <property type="evidence" value="ECO:0007669"/>
    <property type="project" value="InterPro"/>
</dbReference>
<dbReference type="GO" id="GO:0008964">
    <property type="term" value="F:phosphoenolpyruvate carboxylase activity"/>
    <property type="evidence" value="ECO:0007669"/>
    <property type="project" value="InterPro"/>
</dbReference>
<dbReference type="PANTHER" id="PTHR30523:SF6">
    <property type="entry name" value="PHOSPHOENOLPYRUVATE CARBOXYLASE"/>
    <property type="match status" value="1"/>
</dbReference>
<proteinExistence type="predicted"/>
<accession>A0A835F0N4</accession>
<dbReference type="SUPFAM" id="SSF51621">
    <property type="entry name" value="Phosphoenolpyruvate/pyruvate domain"/>
    <property type="match status" value="1"/>
</dbReference>
<dbReference type="GO" id="GO:0005829">
    <property type="term" value="C:cytosol"/>
    <property type="evidence" value="ECO:0007669"/>
    <property type="project" value="TreeGrafter"/>
</dbReference>
<dbReference type="AlphaFoldDB" id="A0A835F0N4"/>
<evidence type="ECO:0000256" key="1">
    <source>
        <dbReference type="ARBA" id="ARBA00022531"/>
    </source>
</evidence>
<comment type="caution">
    <text evidence="2">The sequence shown here is derived from an EMBL/GenBank/DDBJ whole genome shotgun (WGS) entry which is preliminary data.</text>
</comment>
<dbReference type="GO" id="GO:0015977">
    <property type="term" value="P:carbon fixation"/>
    <property type="evidence" value="ECO:0007669"/>
    <property type="project" value="InterPro"/>
</dbReference>
<dbReference type="OrthoDB" id="1731626at2759"/>
<name>A0A835F0N4_9POAL</name>